<feature type="coiled-coil region" evidence="1">
    <location>
        <begin position="82"/>
        <end position="116"/>
    </location>
</feature>
<keyword evidence="4" id="KW-1185">Reference proteome</keyword>
<evidence type="ECO:0000256" key="1">
    <source>
        <dbReference type="SAM" id="Coils"/>
    </source>
</evidence>
<dbReference type="AlphaFoldDB" id="A0A9P4WK37"/>
<evidence type="ECO:0000313" key="3">
    <source>
        <dbReference type="EMBL" id="KAF3034883.1"/>
    </source>
</evidence>
<feature type="region of interest" description="Disordered" evidence="2">
    <location>
        <begin position="787"/>
        <end position="813"/>
    </location>
</feature>
<feature type="compositionally biased region" description="Polar residues" evidence="2">
    <location>
        <begin position="11"/>
        <end position="22"/>
    </location>
</feature>
<evidence type="ECO:0000313" key="4">
    <source>
        <dbReference type="Proteomes" id="UP000758155"/>
    </source>
</evidence>
<dbReference type="EMBL" id="SWKV01000063">
    <property type="protein sequence ID" value="KAF3034883.1"/>
    <property type="molecule type" value="Genomic_DNA"/>
</dbReference>
<name>A0A9P4WK37_9PLEO</name>
<sequence>MGHSPMHVMSPMSNRSRSSTPVQVAPIVPSILPAAQRPLASQNAPMDSLNALRSHKASLAVSVAQANGGATIQEVKLLQVKLKAAELRESQFRSELKILETQLKQFQSQSKQWEALPAQLAALKYMVEQQQHAAAKGPSPEDVGIRLSALENAKPAIEISRFEELQSDVQGLTTRSKKLDRIPDQLVQLQAIVAQHGEEVAEATSSNNRLKTEVLSLTSLREEVRTIKEEQPHKQALHSNSMRAWAREEMGPDVVRLNAALAEQRAAIQQMSSRVDRSQRTVDDVSTRVEAKPRSIENTTTTTIQASQSTSDELRAQKLNRTRKHPIDTKDLHKLREVVAGIGEDNEKLAKELQEIRVAIGTPPLQNQVNAAVRAQTGLSLEEHEGTYHEEQVILSSQQKAFQTEQSRLSEEQTKQKETSESLESRLATSGKMVDQLSKTQNEFKETFQTLESRVTVLDKTVDQVKVLANTQTELSRAQRDLRMRITALETAPVRAVDKGQSDGNDHANTVVSSSRIDGLENRLRSVEDHIGGLGGLSTRCDQLHDDMKEVNEDIEDCQNKMGRLIKSITEIFEETFDPFKKSVEERLMEHASNLTQTHETLISLQGKFKESQKECPAATFSAPQLELIQNMVQGSNEVKQDLSRLRDSVHMESEQRNAAIEDLKQQLAIKQDATASNNAIDAVRHSLRTLTNQYENITTDDLHQKMVHWFMQNYGHASANLLQHVPAIQHELKQLRNFTDVVTRIPNSAQTLSTLTQLEPQLRNLAQLGPQLKSLAQLGPQLTALAQSPPSIEGSHPPSAKTSESLESMKTSVAKAHQQYESLAKVVSTLQTSVHSLTSNKTPFAKAESLTALEKLIATLRVELKASIDEGLLQNRKEFETKPSKEHDQRWHAEESIKKLVWDCSKKVNEEVSEREKAEREMLSNSDEKFKELEMRQKTSSDHLEKLQKVLDQLQSDLDKALDDFNDPKNKEAIAWLPTLFLHVGQLQWVLEILNQNLPKGGLDIEWTSDWRKKFHVPSPLPKIDEAASRGKGKRQA</sequence>
<feature type="region of interest" description="Disordered" evidence="2">
    <location>
        <begin position="271"/>
        <end position="293"/>
    </location>
</feature>
<dbReference type="OrthoDB" id="3438382at2759"/>
<reference evidence="3" key="1">
    <citation type="submission" date="2019-04" db="EMBL/GenBank/DDBJ databases">
        <title>Sequencing of skin fungus with MAO and IRED activity.</title>
        <authorList>
            <person name="Marsaioli A.J."/>
            <person name="Bonatto J.M.C."/>
            <person name="Reis Junior O."/>
        </authorList>
    </citation>
    <scope>NUCLEOTIDE SEQUENCE</scope>
    <source>
        <strain evidence="3">28M1</strain>
    </source>
</reference>
<feature type="region of interest" description="Disordered" evidence="2">
    <location>
        <begin position="1"/>
        <end position="22"/>
    </location>
</feature>
<feature type="coiled-coil region" evidence="1">
    <location>
        <begin position="541"/>
        <end position="568"/>
    </location>
</feature>
<feature type="region of interest" description="Disordered" evidence="2">
    <location>
        <begin position="404"/>
        <end position="434"/>
    </location>
</feature>
<evidence type="ECO:0000256" key="2">
    <source>
        <dbReference type="SAM" id="MobiDB-lite"/>
    </source>
</evidence>
<gene>
    <name evidence="3" type="ORF">E8E12_003366</name>
</gene>
<feature type="compositionally biased region" description="Basic and acidic residues" evidence="2">
    <location>
        <begin position="408"/>
        <end position="424"/>
    </location>
</feature>
<comment type="caution">
    <text evidence="3">The sequence shown here is derived from an EMBL/GenBank/DDBJ whole genome shotgun (WGS) entry which is preliminary data.</text>
</comment>
<dbReference type="Proteomes" id="UP000758155">
    <property type="component" value="Unassembled WGS sequence"/>
</dbReference>
<dbReference type="PANTHER" id="PTHR32114">
    <property type="entry name" value="ABC TRANSPORTER ABCH.3"/>
    <property type="match status" value="1"/>
</dbReference>
<keyword evidence="1" id="KW-0175">Coiled coil</keyword>
<feature type="compositionally biased region" description="Basic and acidic residues" evidence="2">
    <location>
        <begin position="274"/>
        <end position="293"/>
    </location>
</feature>
<proteinExistence type="predicted"/>
<dbReference type="PANTHER" id="PTHR32114:SF2">
    <property type="entry name" value="ABC TRANSPORTER ABCH.3"/>
    <property type="match status" value="1"/>
</dbReference>
<organism evidence="3 4">
    <name type="scientific">Didymella heteroderae</name>
    <dbReference type="NCBI Taxonomy" id="1769908"/>
    <lineage>
        <taxon>Eukaryota</taxon>
        <taxon>Fungi</taxon>
        <taxon>Dikarya</taxon>
        <taxon>Ascomycota</taxon>
        <taxon>Pezizomycotina</taxon>
        <taxon>Dothideomycetes</taxon>
        <taxon>Pleosporomycetidae</taxon>
        <taxon>Pleosporales</taxon>
        <taxon>Pleosporineae</taxon>
        <taxon>Didymellaceae</taxon>
        <taxon>Didymella</taxon>
    </lineage>
</organism>
<accession>A0A9P4WK37</accession>
<protein>
    <submittedName>
        <fullName evidence="3">Uncharacterized protein</fullName>
    </submittedName>
</protein>
<feature type="compositionally biased region" description="Polar residues" evidence="2">
    <location>
        <begin position="801"/>
        <end position="812"/>
    </location>
</feature>